<dbReference type="OrthoDB" id="18412at2759"/>
<dbReference type="Pfam" id="PF10195">
    <property type="entry name" value="Phospho_p8"/>
    <property type="match status" value="1"/>
</dbReference>
<evidence type="ECO:0000313" key="4">
    <source>
        <dbReference type="EMBL" id="KAG9339765.1"/>
    </source>
</evidence>
<evidence type="ECO:0000313" key="5">
    <source>
        <dbReference type="Proteomes" id="UP000824540"/>
    </source>
</evidence>
<evidence type="ECO:0000256" key="1">
    <source>
        <dbReference type="ARBA" id="ARBA00009380"/>
    </source>
</evidence>
<comment type="caution">
    <text evidence="4">The sequence shown here is derived from an EMBL/GenBank/DDBJ whole genome shotgun (WGS) entry which is preliminary data.</text>
</comment>
<protein>
    <recommendedName>
        <fullName evidence="3">Zinc finger HIT domain-containing protein</fullName>
    </recommendedName>
</protein>
<organism evidence="4 5">
    <name type="scientific">Albula glossodonta</name>
    <name type="common">roundjaw bonefish</name>
    <dbReference type="NCBI Taxonomy" id="121402"/>
    <lineage>
        <taxon>Eukaryota</taxon>
        <taxon>Metazoa</taxon>
        <taxon>Chordata</taxon>
        <taxon>Craniata</taxon>
        <taxon>Vertebrata</taxon>
        <taxon>Euteleostomi</taxon>
        <taxon>Actinopterygii</taxon>
        <taxon>Neopterygii</taxon>
        <taxon>Teleostei</taxon>
        <taxon>Albuliformes</taxon>
        <taxon>Albulidae</taxon>
        <taxon>Albula</taxon>
    </lineage>
</organism>
<dbReference type="Proteomes" id="UP000824540">
    <property type="component" value="Unassembled WGS sequence"/>
</dbReference>
<reference evidence="4" key="1">
    <citation type="thesis" date="2021" institute="BYU ScholarsArchive" country="Provo, UT, USA">
        <title>Applications of and Algorithms for Genome Assembly and Genomic Analyses with an Emphasis on Marine Teleosts.</title>
        <authorList>
            <person name="Pickett B.D."/>
        </authorList>
    </citation>
    <scope>NUCLEOTIDE SEQUENCE</scope>
    <source>
        <strain evidence="4">HI-2016</strain>
    </source>
</reference>
<keyword evidence="5" id="KW-1185">Reference proteome</keyword>
<accession>A0A8T2NH84</accession>
<evidence type="ECO:0000256" key="2">
    <source>
        <dbReference type="SAM" id="MobiDB-lite"/>
    </source>
</evidence>
<comment type="similarity">
    <text evidence="1">Belongs to the NUPR family.</text>
</comment>
<dbReference type="AlphaFoldDB" id="A0A8T2NH84"/>
<dbReference type="GO" id="GO:0005634">
    <property type="term" value="C:nucleus"/>
    <property type="evidence" value="ECO:0007669"/>
    <property type="project" value="TreeGrafter"/>
</dbReference>
<dbReference type="InterPro" id="IPR018792">
    <property type="entry name" value="NUPR1-like"/>
</dbReference>
<gene>
    <name evidence="4" type="ORF">JZ751_022431</name>
</gene>
<dbReference type="EMBL" id="JAFBMS010000050">
    <property type="protein sequence ID" value="KAG9339765.1"/>
    <property type="molecule type" value="Genomic_DNA"/>
</dbReference>
<name>A0A8T2NH84_9TELE</name>
<dbReference type="GO" id="GO:0045786">
    <property type="term" value="P:negative regulation of cell cycle"/>
    <property type="evidence" value="ECO:0007669"/>
    <property type="project" value="TreeGrafter"/>
</dbReference>
<feature type="region of interest" description="Disordered" evidence="2">
    <location>
        <begin position="67"/>
        <end position="98"/>
    </location>
</feature>
<evidence type="ECO:0000259" key="3">
    <source>
        <dbReference type="Pfam" id="PF21373"/>
    </source>
</evidence>
<dbReference type="PANTHER" id="PTHR17149:SF3">
    <property type="entry name" value="NUCLEAR PROTEIN 2"/>
    <property type="match status" value="1"/>
</dbReference>
<feature type="domain" description="Zinc finger HIT" evidence="3">
    <location>
        <begin position="117"/>
        <end position="174"/>
    </location>
</feature>
<proteinExistence type="inferred from homology"/>
<dbReference type="Pfam" id="PF21373">
    <property type="entry name" value="ZNHIT3_C"/>
    <property type="match status" value="1"/>
</dbReference>
<dbReference type="InterPro" id="IPR048371">
    <property type="entry name" value="ZNHIT3_C"/>
</dbReference>
<sequence length="187" mass="21622">MATDLETLAVFEEQHYDQYDYYNLNEYSCHARGKGRTKREIELNTNRHCPAGHERKIAEKYYNSEMKRKRTKNDCQPTKQATPPAPDLKETRNSAGGDWSVEDLLEEDEHADRVPLQKLKELGESEDLKALLYNPHLRQLLLSVDRAENKADAMKAAMQEPLFVEFADQCLKIVEPSEEDDDNCSMD</sequence>
<dbReference type="GO" id="GO:0006357">
    <property type="term" value="P:regulation of transcription by RNA polymerase II"/>
    <property type="evidence" value="ECO:0007669"/>
    <property type="project" value="TreeGrafter"/>
</dbReference>
<dbReference type="PANTHER" id="PTHR17149">
    <property type="entry name" value="NUCLEAR PROTEIN 1 AND 2"/>
    <property type="match status" value="1"/>
</dbReference>
<dbReference type="GO" id="GO:0008285">
    <property type="term" value="P:negative regulation of cell population proliferation"/>
    <property type="evidence" value="ECO:0007669"/>
    <property type="project" value="TreeGrafter"/>
</dbReference>